<dbReference type="OMA" id="QIPAQKD"/>
<evidence type="ECO:0000259" key="12">
    <source>
        <dbReference type="Pfam" id="PF22366"/>
    </source>
</evidence>
<dbReference type="Pfam" id="PF07992">
    <property type="entry name" value="Pyr_redox_2"/>
    <property type="match status" value="1"/>
</dbReference>
<dbReference type="Gene3D" id="3.50.50.100">
    <property type="match status" value="1"/>
</dbReference>
<dbReference type="PANTHER" id="PTHR43706:SF47">
    <property type="entry name" value="EXTERNAL NADH-UBIQUINONE OXIDOREDUCTASE 1, MITOCHONDRIAL-RELATED"/>
    <property type="match status" value="1"/>
</dbReference>
<comment type="similarity">
    <text evidence="1">Belongs to the NADH dehydrogenase family.</text>
</comment>
<dbReference type="InterPro" id="IPR036188">
    <property type="entry name" value="FAD/NAD-bd_sf"/>
</dbReference>
<keyword evidence="6" id="KW-0560">Oxidoreductase</keyword>
<evidence type="ECO:0000256" key="5">
    <source>
        <dbReference type="ARBA" id="ARBA00022946"/>
    </source>
</evidence>
<evidence type="ECO:0000313" key="14">
    <source>
        <dbReference type="Proteomes" id="UP000054771"/>
    </source>
</evidence>
<evidence type="ECO:0000313" key="13">
    <source>
        <dbReference type="EMBL" id="CEN62790.1"/>
    </source>
</evidence>
<evidence type="ECO:0000256" key="1">
    <source>
        <dbReference type="ARBA" id="ARBA00005272"/>
    </source>
</evidence>
<evidence type="ECO:0000259" key="11">
    <source>
        <dbReference type="Pfam" id="PF07992"/>
    </source>
</evidence>
<comment type="catalytic activity">
    <reaction evidence="9">
        <text>a ubiquinone + NADH + H(+) = a ubiquinol + NAD(+)</text>
        <dbReference type="Rhea" id="RHEA:23152"/>
        <dbReference type="Rhea" id="RHEA-COMP:9565"/>
        <dbReference type="Rhea" id="RHEA-COMP:9566"/>
        <dbReference type="ChEBI" id="CHEBI:15378"/>
        <dbReference type="ChEBI" id="CHEBI:16389"/>
        <dbReference type="ChEBI" id="CHEBI:17976"/>
        <dbReference type="ChEBI" id="CHEBI:57540"/>
        <dbReference type="ChEBI" id="CHEBI:57945"/>
    </reaction>
</comment>
<accession>A0A0U5GT46</accession>
<dbReference type="OrthoDB" id="3244603at2759"/>
<gene>
    <name evidence="13" type="ORF">ASPCAL09419</name>
</gene>
<evidence type="ECO:0000256" key="8">
    <source>
        <dbReference type="ARBA" id="ARBA00047599"/>
    </source>
</evidence>
<dbReference type="PANTHER" id="PTHR43706">
    <property type="entry name" value="NADH DEHYDROGENASE"/>
    <property type="match status" value="1"/>
</dbReference>
<keyword evidence="5" id="KW-0809">Transit peptide</keyword>
<keyword evidence="3" id="KW-0285">Flavoprotein</keyword>
<dbReference type="EC" id="1.6.5.9" evidence="2"/>
<dbReference type="Pfam" id="PF22366">
    <property type="entry name" value="NDH2_C"/>
    <property type="match status" value="1"/>
</dbReference>
<dbReference type="Proteomes" id="UP000054771">
    <property type="component" value="Unassembled WGS sequence"/>
</dbReference>
<dbReference type="EMBL" id="CDMC01000007">
    <property type="protein sequence ID" value="CEN62790.1"/>
    <property type="molecule type" value="Genomic_DNA"/>
</dbReference>
<evidence type="ECO:0000256" key="7">
    <source>
        <dbReference type="ARBA" id="ARBA00023027"/>
    </source>
</evidence>
<keyword evidence="4" id="KW-0274">FAD</keyword>
<evidence type="ECO:0000256" key="2">
    <source>
        <dbReference type="ARBA" id="ARBA00012637"/>
    </source>
</evidence>
<dbReference type="InterPro" id="IPR054585">
    <property type="entry name" value="NDH2-like_C"/>
</dbReference>
<dbReference type="PRINTS" id="PR00368">
    <property type="entry name" value="FADPNR"/>
</dbReference>
<keyword evidence="14" id="KW-1185">Reference proteome</keyword>
<organism evidence="13 14">
    <name type="scientific">Aspergillus calidoustus</name>
    <dbReference type="NCBI Taxonomy" id="454130"/>
    <lineage>
        <taxon>Eukaryota</taxon>
        <taxon>Fungi</taxon>
        <taxon>Dikarya</taxon>
        <taxon>Ascomycota</taxon>
        <taxon>Pezizomycotina</taxon>
        <taxon>Eurotiomycetes</taxon>
        <taxon>Eurotiomycetidae</taxon>
        <taxon>Eurotiales</taxon>
        <taxon>Aspergillaceae</taxon>
        <taxon>Aspergillus</taxon>
        <taxon>Aspergillus subgen. Nidulantes</taxon>
    </lineage>
</organism>
<feature type="compositionally biased region" description="Polar residues" evidence="10">
    <location>
        <begin position="156"/>
        <end position="168"/>
    </location>
</feature>
<evidence type="ECO:0000256" key="6">
    <source>
        <dbReference type="ARBA" id="ARBA00023002"/>
    </source>
</evidence>
<feature type="domain" description="External alternative NADH-ubiquinone oxidoreductase-like C-terminal" evidence="12">
    <location>
        <begin position="629"/>
        <end position="693"/>
    </location>
</feature>
<evidence type="ECO:0000256" key="3">
    <source>
        <dbReference type="ARBA" id="ARBA00022630"/>
    </source>
</evidence>
<sequence length="697" mass="79119">MLQRSNGAYKRYLGFSPVYDRMYLRKLYTICDLNLLKGRLISPHRESSPHARFSNSFPSDSSNHKWILRHPPTAKRGKIPLRLLIVNHHCHRHLFFFILPSPLPPIPPSLRSHALYSLTMVGSTLAVRSKMASPSVMQLTSLSRRTLSTRSPVQALRSSRNAQQTIQRTARRAYANDAPAPAPKPRRRFRFLRWTWRLTLLAGVGLVGNLAYNIYDQRHPIEQSLPDPSKKTLVILGTGWGSVSLLKKLDTENYNVIVISPRNYFLFTPLLPSCTTGQVEHRSIMEPIRSILRHKKAHVKFYEADATKVDYEKRVVHISDESEIKGEISHTEVPFDMLVMGVGAENATFGIKGVKEHSCFLKEVGDAQKIRKRIMDCVETAMFKDQTDEEVKRLLHMVVVGGGPTGVEFAGELQDFFEEDLKKWIPEIQENFHVTLVEALPNVLPMFSKQLIDYTESTFKEEAITIRTKTMVKNVTDKYIEAEITKPDGSKEIETIPYGLLVWATGNALRPIVRDLMSQLPAQKNSRRGLAVNEYLVVNGTENVWAVGDCAITNYAPTAQVASQEGAFLARLFNTMAKTDAIEQDLKELSQAQSVAKGEEERNRIFDEIRELHKQLRRTKQIGPFQYSHQGSLAYIGKERAVADISWLSGNIASGGTMTYLFWRSAYLSMCFSTRNRVLVALDWVKAKLFGRDVSRE</sequence>
<dbReference type="InterPro" id="IPR023753">
    <property type="entry name" value="FAD/NAD-binding_dom"/>
</dbReference>
<evidence type="ECO:0000256" key="10">
    <source>
        <dbReference type="SAM" id="MobiDB-lite"/>
    </source>
</evidence>
<evidence type="ECO:0000256" key="4">
    <source>
        <dbReference type="ARBA" id="ARBA00022827"/>
    </source>
</evidence>
<dbReference type="STRING" id="454130.A0A0U5GT46"/>
<proteinExistence type="inferred from homology"/>
<comment type="catalytic activity">
    <reaction evidence="8">
        <text>a quinone + NADH + H(+) = a quinol + NAD(+)</text>
        <dbReference type="Rhea" id="RHEA:46160"/>
        <dbReference type="ChEBI" id="CHEBI:15378"/>
        <dbReference type="ChEBI" id="CHEBI:24646"/>
        <dbReference type="ChEBI" id="CHEBI:57540"/>
        <dbReference type="ChEBI" id="CHEBI:57945"/>
        <dbReference type="ChEBI" id="CHEBI:132124"/>
        <dbReference type="EC" id="1.6.5.9"/>
    </reaction>
</comment>
<feature type="region of interest" description="Disordered" evidence="10">
    <location>
        <begin position="148"/>
        <end position="182"/>
    </location>
</feature>
<dbReference type="GO" id="GO:0005739">
    <property type="term" value="C:mitochondrion"/>
    <property type="evidence" value="ECO:0007669"/>
    <property type="project" value="TreeGrafter"/>
</dbReference>
<dbReference type="SUPFAM" id="SSF51905">
    <property type="entry name" value="FAD/NAD(P)-binding domain"/>
    <property type="match status" value="2"/>
</dbReference>
<keyword evidence="7" id="KW-0520">NAD</keyword>
<name>A0A0U5GT46_ASPCI</name>
<reference evidence="14" key="1">
    <citation type="journal article" date="2016" name="Genome Announc.">
        <title>Draft genome sequences of fungus Aspergillus calidoustus.</title>
        <authorList>
            <person name="Horn F."/>
            <person name="Linde J."/>
            <person name="Mattern D.J."/>
            <person name="Walther G."/>
            <person name="Guthke R."/>
            <person name="Scherlach K."/>
            <person name="Martin K."/>
            <person name="Brakhage A.A."/>
            <person name="Petzke L."/>
            <person name="Valiante V."/>
        </authorList>
    </citation>
    <scope>NUCLEOTIDE SEQUENCE [LARGE SCALE GENOMIC DNA]</scope>
    <source>
        <strain evidence="14">SF006504</strain>
    </source>
</reference>
<dbReference type="GO" id="GO:0050136">
    <property type="term" value="F:NADH dehydrogenase (quinone) (non-electrogenic) activity"/>
    <property type="evidence" value="ECO:0007669"/>
    <property type="project" value="UniProtKB-EC"/>
</dbReference>
<evidence type="ECO:0000256" key="9">
    <source>
        <dbReference type="ARBA" id="ARBA00049010"/>
    </source>
</evidence>
<protein>
    <recommendedName>
        <fullName evidence="2">NADH:ubiquinone reductase (non-electrogenic)</fullName>
        <ecNumber evidence="2">1.6.5.9</ecNumber>
    </recommendedName>
</protein>
<dbReference type="AlphaFoldDB" id="A0A0U5GT46"/>
<dbReference type="InterPro" id="IPR045024">
    <property type="entry name" value="NDH-2"/>
</dbReference>
<feature type="domain" description="FAD/NAD(P)-binding" evidence="11">
    <location>
        <begin position="232"/>
        <end position="566"/>
    </location>
</feature>